<dbReference type="EMBL" id="BFAD01000005">
    <property type="protein sequence ID" value="GBE83313.1"/>
    <property type="molecule type" value="Genomic_DNA"/>
</dbReference>
<keyword evidence="11" id="KW-1185">Reference proteome</keyword>
<keyword evidence="7 9" id="KW-0408">Iron</keyword>
<comment type="caution">
    <text evidence="10">The sequence shown here is derived from an EMBL/GenBank/DDBJ whole genome shotgun (WGS) entry which is preliminary data.</text>
</comment>
<keyword evidence="8 10" id="KW-0503">Monooxygenase</keyword>
<dbReference type="CDD" id="cd11069">
    <property type="entry name" value="CYP_FUM15-like"/>
    <property type="match status" value="1"/>
</dbReference>
<dbReference type="GeneID" id="38780230"/>
<feature type="binding site" description="axial binding residue" evidence="9">
    <location>
        <position position="485"/>
    </location>
    <ligand>
        <name>heme</name>
        <dbReference type="ChEBI" id="CHEBI:30413"/>
    </ligand>
    <ligandPart>
        <name>Fe</name>
        <dbReference type="ChEBI" id="CHEBI:18248"/>
    </ligandPart>
</feature>
<dbReference type="RefSeq" id="XP_027614226.1">
    <property type="nucleotide sequence ID" value="XM_027758425.1"/>
</dbReference>
<reference evidence="10 11" key="1">
    <citation type="journal article" date="2018" name="Sci. Rep.">
        <title>Genome sequence of the cauliflower mushroom Sparassis crispa (Hanabiratake) and its association with beneficial usage.</title>
        <authorList>
            <person name="Kiyama R."/>
            <person name="Furutani Y."/>
            <person name="Kawaguchi K."/>
            <person name="Nakanishi T."/>
        </authorList>
    </citation>
    <scope>NUCLEOTIDE SEQUENCE [LARGE SCALE GENOMIC DNA]</scope>
</reference>
<name>A0A401GM65_9APHY</name>
<dbReference type="InParanoid" id="A0A401GM65"/>
<dbReference type="GO" id="GO:0004497">
    <property type="term" value="F:monooxygenase activity"/>
    <property type="evidence" value="ECO:0007669"/>
    <property type="project" value="UniProtKB-KW"/>
</dbReference>
<protein>
    <submittedName>
        <fullName evidence="10">Cytochrome P450 monooxygenase</fullName>
    </submittedName>
</protein>
<dbReference type="SUPFAM" id="SSF48264">
    <property type="entry name" value="Cytochrome P450"/>
    <property type="match status" value="1"/>
</dbReference>
<dbReference type="Pfam" id="PF00067">
    <property type="entry name" value="p450"/>
    <property type="match status" value="1"/>
</dbReference>
<dbReference type="InterPro" id="IPR001128">
    <property type="entry name" value="Cyt_P450"/>
</dbReference>
<evidence type="ECO:0000313" key="11">
    <source>
        <dbReference type="Proteomes" id="UP000287166"/>
    </source>
</evidence>
<dbReference type="Gene3D" id="1.10.630.10">
    <property type="entry name" value="Cytochrome P450"/>
    <property type="match status" value="1"/>
</dbReference>
<dbReference type="STRING" id="139825.A0A401GM65"/>
<keyword evidence="4 9" id="KW-0349">Heme</keyword>
<dbReference type="GO" id="GO:0005506">
    <property type="term" value="F:iron ion binding"/>
    <property type="evidence" value="ECO:0007669"/>
    <property type="project" value="InterPro"/>
</dbReference>
<dbReference type="InterPro" id="IPR036396">
    <property type="entry name" value="Cyt_P450_sf"/>
</dbReference>
<dbReference type="PRINTS" id="PR00463">
    <property type="entry name" value="EP450I"/>
</dbReference>
<evidence type="ECO:0000256" key="4">
    <source>
        <dbReference type="ARBA" id="ARBA00022617"/>
    </source>
</evidence>
<evidence type="ECO:0000256" key="2">
    <source>
        <dbReference type="ARBA" id="ARBA00005179"/>
    </source>
</evidence>
<proteinExistence type="inferred from homology"/>
<dbReference type="InterPro" id="IPR050121">
    <property type="entry name" value="Cytochrome_P450_monoxygenase"/>
</dbReference>
<dbReference type="PANTHER" id="PTHR24305">
    <property type="entry name" value="CYTOCHROME P450"/>
    <property type="match status" value="1"/>
</dbReference>
<evidence type="ECO:0000256" key="8">
    <source>
        <dbReference type="ARBA" id="ARBA00023033"/>
    </source>
</evidence>
<evidence type="ECO:0000313" key="10">
    <source>
        <dbReference type="EMBL" id="GBE83313.1"/>
    </source>
</evidence>
<dbReference type="GO" id="GO:0020037">
    <property type="term" value="F:heme binding"/>
    <property type="evidence" value="ECO:0007669"/>
    <property type="project" value="InterPro"/>
</dbReference>
<sequence>MFSSILGSFSICGVIWAFWRNYIRWYIAKSPLDNLPGPPAKHFWTGNLSEFVNRHSWDFHLDVAQNYGPVVNFKGFLGNPLLYVYDPKALHSIIVKDQHIYEETSTNLHFSHMIFGPGLLATLGETHRKQRKLLNPVFSIVHMRYMLPIFYEVANRLGTAMAARVADGSQELDMLGWMGRAALELIGQGGLGYSFDPLTKEIGDTYGDALKALVPTSFGLGIFRYALPYVAHIGTPSFRRRLVEILPSRRMHKLKAIIDTMDRRSREIFYAKKAALQEGDAAVSRQVGEGKDVMSILMKANIAAKSEEDRLPEEELVAQMSTLTFAATDTTSNTLAQILQLLAQHHDVQDKLRQELLKAGQGDEPFSYDQLMQLPYLDAVCRETLRVYPTVPIMPRQARKDIVLPLSEPIRGINGEMMSEIPIPEGTRLFVGIAGSNLNKALWGEDALEWKPERWLSPLPTAVTEARIPGVFSNLMTFLGGSRACIGFKFSEMEMKVVLAVLLPQFTFNLTDKPIVWNMATVRYPTVGKEGIKAEMPLKVGLFKKRDA</sequence>
<comment type="cofactor">
    <cofactor evidence="1 9">
        <name>heme</name>
        <dbReference type="ChEBI" id="CHEBI:30413"/>
    </cofactor>
</comment>
<dbReference type="PANTHER" id="PTHR24305:SF166">
    <property type="entry name" value="CYTOCHROME P450 12A4, MITOCHONDRIAL-RELATED"/>
    <property type="match status" value="1"/>
</dbReference>
<dbReference type="AlphaFoldDB" id="A0A401GM65"/>
<organism evidence="10 11">
    <name type="scientific">Sparassis crispa</name>
    <dbReference type="NCBI Taxonomy" id="139825"/>
    <lineage>
        <taxon>Eukaryota</taxon>
        <taxon>Fungi</taxon>
        <taxon>Dikarya</taxon>
        <taxon>Basidiomycota</taxon>
        <taxon>Agaricomycotina</taxon>
        <taxon>Agaricomycetes</taxon>
        <taxon>Polyporales</taxon>
        <taxon>Sparassidaceae</taxon>
        <taxon>Sparassis</taxon>
    </lineage>
</organism>
<dbReference type="OrthoDB" id="1470350at2759"/>
<dbReference type="InterPro" id="IPR002401">
    <property type="entry name" value="Cyt_P450_E_grp-I"/>
</dbReference>
<comment type="similarity">
    <text evidence="3">Belongs to the cytochrome P450 family.</text>
</comment>
<keyword evidence="6" id="KW-0560">Oxidoreductase</keyword>
<evidence type="ECO:0000256" key="5">
    <source>
        <dbReference type="ARBA" id="ARBA00022723"/>
    </source>
</evidence>
<evidence type="ECO:0000256" key="9">
    <source>
        <dbReference type="PIRSR" id="PIRSR602401-1"/>
    </source>
</evidence>
<gene>
    <name evidence="10" type="ORF">SCP_0503610</name>
</gene>
<accession>A0A401GM65</accession>
<keyword evidence="5 9" id="KW-0479">Metal-binding</keyword>
<comment type="pathway">
    <text evidence="2">Secondary metabolite biosynthesis.</text>
</comment>
<dbReference type="GO" id="GO:0016705">
    <property type="term" value="F:oxidoreductase activity, acting on paired donors, with incorporation or reduction of molecular oxygen"/>
    <property type="evidence" value="ECO:0007669"/>
    <property type="project" value="InterPro"/>
</dbReference>
<evidence type="ECO:0000256" key="3">
    <source>
        <dbReference type="ARBA" id="ARBA00010617"/>
    </source>
</evidence>
<dbReference type="PRINTS" id="PR00385">
    <property type="entry name" value="P450"/>
</dbReference>
<dbReference type="Proteomes" id="UP000287166">
    <property type="component" value="Unassembled WGS sequence"/>
</dbReference>
<evidence type="ECO:0000256" key="1">
    <source>
        <dbReference type="ARBA" id="ARBA00001971"/>
    </source>
</evidence>
<evidence type="ECO:0000256" key="6">
    <source>
        <dbReference type="ARBA" id="ARBA00023002"/>
    </source>
</evidence>
<evidence type="ECO:0000256" key="7">
    <source>
        <dbReference type="ARBA" id="ARBA00023004"/>
    </source>
</evidence>